<evidence type="ECO:0000313" key="3">
    <source>
        <dbReference type="EMBL" id="KOS45460.1"/>
    </source>
</evidence>
<reference evidence="3 4" key="1">
    <citation type="submission" date="2015-08" db="EMBL/GenBank/DDBJ databases">
        <title>Genome sequencing of Penicillium nordicum.</title>
        <authorList>
            <person name="Nguyen H.D."/>
            <person name="Seifert K.A."/>
        </authorList>
    </citation>
    <scope>NUCLEOTIDE SEQUENCE [LARGE SCALE GENOMIC DNA]</scope>
    <source>
        <strain evidence="3 4">DAOMC 185683</strain>
    </source>
</reference>
<evidence type="ECO:0000256" key="1">
    <source>
        <dbReference type="SAM" id="Coils"/>
    </source>
</evidence>
<keyword evidence="2" id="KW-0812">Transmembrane</keyword>
<dbReference type="OrthoDB" id="10577021at2759"/>
<dbReference type="Proteomes" id="UP000037696">
    <property type="component" value="Unassembled WGS sequence"/>
</dbReference>
<evidence type="ECO:0000313" key="4">
    <source>
        <dbReference type="Proteomes" id="UP000037696"/>
    </source>
</evidence>
<name>A0A0M8PDH0_9EURO</name>
<evidence type="ECO:0000256" key="2">
    <source>
        <dbReference type="SAM" id="Phobius"/>
    </source>
</evidence>
<proteinExistence type="predicted"/>
<keyword evidence="2" id="KW-1133">Transmembrane helix</keyword>
<keyword evidence="2" id="KW-0472">Membrane</keyword>
<keyword evidence="4" id="KW-1185">Reference proteome</keyword>
<feature type="transmembrane region" description="Helical" evidence="2">
    <location>
        <begin position="64"/>
        <end position="86"/>
    </location>
</feature>
<organism evidence="3 4">
    <name type="scientific">Penicillium nordicum</name>
    <dbReference type="NCBI Taxonomy" id="229535"/>
    <lineage>
        <taxon>Eukaryota</taxon>
        <taxon>Fungi</taxon>
        <taxon>Dikarya</taxon>
        <taxon>Ascomycota</taxon>
        <taxon>Pezizomycotina</taxon>
        <taxon>Eurotiomycetes</taxon>
        <taxon>Eurotiomycetidae</taxon>
        <taxon>Eurotiales</taxon>
        <taxon>Aspergillaceae</taxon>
        <taxon>Penicillium</taxon>
    </lineage>
</organism>
<gene>
    <name evidence="3" type="ORF">ACN38_g3576</name>
</gene>
<accession>A0A0M8PDH0</accession>
<feature type="coiled-coil region" evidence="1">
    <location>
        <begin position="102"/>
        <end position="160"/>
    </location>
</feature>
<dbReference type="AlphaFoldDB" id="A0A0M8PDH0"/>
<sequence>MTDIDEDPYGYIAMREACVKCIMAQGNVPWPAVICPPCHPPTHTHKDHDAEEKKEKEPWTINSVTILMSLMSFIHACCITIAKLVVKGGRKALEWYNGDEDKGSLEERIKKLEDRLQYQEVSTMNLPQLRNGFLAYEQRLQKLEDSHSSLQEDKKVLDERVSTIKEDLKKKGKVNFEEEIKVGEMRHRRLPGKEWSKAEFKRA</sequence>
<comment type="caution">
    <text evidence="3">The sequence shown here is derived from an EMBL/GenBank/DDBJ whole genome shotgun (WGS) entry which is preliminary data.</text>
</comment>
<keyword evidence="1" id="KW-0175">Coiled coil</keyword>
<protein>
    <submittedName>
        <fullName evidence="3">Uncharacterized protein</fullName>
    </submittedName>
</protein>
<dbReference type="EMBL" id="LHQQ01000043">
    <property type="protein sequence ID" value="KOS45460.1"/>
    <property type="molecule type" value="Genomic_DNA"/>
</dbReference>